<evidence type="ECO:0000313" key="3">
    <source>
        <dbReference type="Proteomes" id="UP001529421"/>
    </source>
</evidence>
<gene>
    <name evidence="2" type="ORF">QUW28_00150</name>
</gene>
<dbReference type="Gene3D" id="3.90.950.20">
    <property type="entry name" value="CinA-like"/>
    <property type="match status" value="1"/>
</dbReference>
<feature type="domain" description="CinA C-terminal" evidence="1">
    <location>
        <begin position="15"/>
        <end position="166"/>
    </location>
</feature>
<dbReference type="InterPro" id="IPR036653">
    <property type="entry name" value="CinA-like_C"/>
</dbReference>
<dbReference type="Proteomes" id="UP001529421">
    <property type="component" value="Unassembled WGS sequence"/>
</dbReference>
<dbReference type="EMBL" id="JAUDDZ010000001">
    <property type="protein sequence ID" value="MDM8273918.1"/>
    <property type="molecule type" value="Genomic_DNA"/>
</dbReference>
<protein>
    <submittedName>
        <fullName evidence="2">CinA family protein</fullName>
    </submittedName>
</protein>
<proteinExistence type="predicted"/>
<evidence type="ECO:0000313" key="2">
    <source>
        <dbReference type="EMBL" id="MDM8273918.1"/>
    </source>
</evidence>
<dbReference type="InterPro" id="IPR008136">
    <property type="entry name" value="CinA_C"/>
</dbReference>
<dbReference type="RefSeq" id="WP_289543598.1">
    <property type="nucleotide sequence ID" value="NZ_JAUDDZ010000001.1"/>
</dbReference>
<comment type="caution">
    <text evidence="2">The sequence shown here is derived from an EMBL/GenBank/DDBJ whole genome shotgun (WGS) entry which is preliminary data.</text>
</comment>
<dbReference type="SUPFAM" id="SSF142433">
    <property type="entry name" value="CinA-like"/>
    <property type="match status" value="1"/>
</dbReference>
<keyword evidence="3" id="KW-1185">Reference proteome</keyword>
<organism evidence="2 3">
    <name type="scientific">Enorma phocaeensis</name>
    <dbReference type="NCBI Taxonomy" id="1871019"/>
    <lineage>
        <taxon>Bacteria</taxon>
        <taxon>Bacillati</taxon>
        <taxon>Actinomycetota</taxon>
        <taxon>Coriobacteriia</taxon>
        <taxon>Coriobacteriales</taxon>
        <taxon>Coriobacteriaceae</taxon>
        <taxon>Enorma</taxon>
    </lineage>
</organism>
<name>A0ABT7V5Y6_9ACTN</name>
<sequence length="168" mass="17242">MDEELQENLSRRCHELAGELVARASALNRTVSTAESCTAGMVSSCIASISGASSVLMGGAATYTEEIKERVLGVSPDTLARSTAVSHETAREMADGSRRLFCSDAAVSVTGYAGPGGGTPADPVGTVYLGLSIASGTTSECRHFEGSRACVRLAATARALELLLGTLV</sequence>
<reference evidence="3" key="1">
    <citation type="submission" date="2023-06" db="EMBL/GenBank/DDBJ databases">
        <title>Identification and characterization of horizontal gene transfer across gut microbiota members of farm animals based on homology search.</title>
        <authorList>
            <person name="Zeman M."/>
            <person name="Kubasova T."/>
            <person name="Jahodarova E."/>
            <person name="Nykrynova M."/>
            <person name="Rychlik I."/>
        </authorList>
    </citation>
    <scope>NUCLEOTIDE SEQUENCE [LARGE SCALE GENOMIC DNA]</scope>
    <source>
        <strain evidence="3">154_Feed</strain>
    </source>
</reference>
<evidence type="ECO:0000259" key="1">
    <source>
        <dbReference type="Pfam" id="PF02464"/>
    </source>
</evidence>
<dbReference type="NCBIfam" id="TIGR00199">
    <property type="entry name" value="PncC_domain"/>
    <property type="match status" value="1"/>
</dbReference>
<dbReference type="Pfam" id="PF02464">
    <property type="entry name" value="CinA"/>
    <property type="match status" value="1"/>
</dbReference>
<accession>A0ABT7V5Y6</accession>